<feature type="transmembrane region" description="Helical" evidence="6">
    <location>
        <begin position="209"/>
        <end position="231"/>
    </location>
</feature>
<dbReference type="AlphaFoldDB" id="A0A194S1H7"/>
<keyword evidence="4 6" id="KW-1133">Transmembrane helix</keyword>
<dbReference type="PROSITE" id="PS00218">
    <property type="entry name" value="AMINO_ACID_PERMEASE_1"/>
    <property type="match status" value="1"/>
</dbReference>
<feature type="transmembrane region" description="Helical" evidence="6">
    <location>
        <begin position="395"/>
        <end position="414"/>
    </location>
</feature>
<evidence type="ECO:0000256" key="2">
    <source>
        <dbReference type="ARBA" id="ARBA00022448"/>
    </source>
</evidence>
<protein>
    <recommendedName>
        <fullName evidence="9">Amino acid permease</fullName>
    </recommendedName>
</protein>
<organism evidence="7 8">
    <name type="scientific">Rhodotorula graminis (strain WP1)</name>
    <dbReference type="NCBI Taxonomy" id="578459"/>
    <lineage>
        <taxon>Eukaryota</taxon>
        <taxon>Fungi</taxon>
        <taxon>Dikarya</taxon>
        <taxon>Basidiomycota</taxon>
        <taxon>Pucciniomycotina</taxon>
        <taxon>Microbotryomycetes</taxon>
        <taxon>Sporidiobolales</taxon>
        <taxon>Sporidiobolaceae</taxon>
        <taxon>Rhodotorula</taxon>
    </lineage>
</organism>
<dbReference type="Gene3D" id="1.20.1740.10">
    <property type="entry name" value="Amino acid/polyamine transporter I"/>
    <property type="match status" value="1"/>
</dbReference>
<dbReference type="STRING" id="578459.A0A194S1H7"/>
<evidence type="ECO:0000313" key="7">
    <source>
        <dbReference type="EMBL" id="KPV74447.1"/>
    </source>
</evidence>
<evidence type="ECO:0008006" key="9">
    <source>
        <dbReference type="Google" id="ProtNLM"/>
    </source>
</evidence>
<dbReference type="PIRSF" id="PIRSF006060">
    <property type="entry name" value="AA_transporter"/>
    <property type="match status" value="1"/>
</dbReference>
<feature type="transmembrane region" description="Helical" evidence="6">
    <location>
        <begin position="460"/>
        <end position="483"/>
    </location>
</feature>
<dbReference type="OrthoDB" id="10054429at2759"/>
<feature type="transmembrane region" description="Helical" evidence="6">
    <location>
        <begin position="292"/>
        <end position="314"/>
    </location>
</feature>
<dbReference type="GO" id="GO:0006865">
    <property type="term" value="P:amino acid transport"/>
    <property type="evidence" value="ECO:0007669"/>
    <property type="project" value="InterPro"/>
</dbReference>
<feature type="transmembrane region" description="Helical" evidence="6">
    <location>
        <begin position="495"/>
        <end position="514"/>
    </location>
</feature>
<feature type="transmembrane region" description="Helical" evidence="6">
    <location>
        <begin position="120"/>
        <end position="139"/>
    </location>
</feature>
<dbReference type="EMBL" id="KQ474080">
    <property type="protein sequence ID" value="KPV74447.1"/>
    <property type="molecule type" value="Genomic_DNA"/>
</dbReference>
<reference evidence="7 8" key="1">
    <citation type="journal article" date="2015" name="Front. Microbiol.">
        <title>Genome sequence of the plant growth promoting endophytic yeast Rhodotorula graminis WP1.</title>
        <authorList>
            <person name="Firrincieli A."/>
            <person name="Otillar R."/>
            <person name="Salamov A."/>
            <person name="Schmutz J."/>
            <person name="Khan Z."/>
            <person name="Redman R.S."/>
            <person name="Fleck N.D."/>
            <person name="Lindquist E."/>
            <person name="Grigoriev I.V."/>
            <person name="Doty S.L."/>
        </authorList>
    </citation>
    <scope>NUCLEOTIDE SEQUENCE [LARGE SCALE GENOMIC DNA]</scope>
    <source>
        <strain evidence="7 8">WP1</strain>
    </source>
</reference>
<name>A0A194S1H7_RHOGW</name>
<dbReference type="GO" id="GO:0022857">
    <property type="term" value="F:transmembrane transporter activity"/>
    <property type="evidence" value="ECO:0007669"/>
    <property type="project" value="InterPro"/>
</dbReference>
<dbReference type="RefSeq" id="XP_018270496.1">
    <property type="nucleotide sequence ID" value="XM_018414515.1"/>
</dbReference>
<evidence type="ECO:0000256" key="5">
    <source>
        <dbReference type="ARBA" id="ARBA00023136"/>
    </source>
</evidence>
<feature type="transmembrane region" description="Helical" evidence="6">
    <location>
        <begin position="420"/>
        <end position="439"/>
    </location>
</feature>
<keyword evidence="3 6" id="KW-0812">Transmembrane</keyword>
<dbReference type="PANTHER" id="PTHR45649">
    <property type="entry name" value="AMINO-ACID PERMEASE BAT1"/>
    <property type="match status" value="1"/>
</dbReference>
<evidence type="ECO:0000256" key="4">
    <source>
        <dbReference type="ARBA" id="ARBA00022989"/>
    </source>
</evidence>
<gene>
    <name evidence="7" type="ORF">RHOBADRAFT_44937</name>
</gene>
<keyword evidence="2" id="KW-0813">Transport</keyword>
<evidence type="ECO:0000256" key="1">
    <source>
        <dbReference type="ARBA" id="ARBA00004141"/>
    </source>
</evidence>
<comment type="subcellular location">
    <subcellularLocation>
        <location evidence="1">Membrane</location>
        <topology evidence="1">Multi-pass membrane protein</topology>
    </subcellularLocation>
</comment>
<feature type="transmembrane region" description="Helical" evidence="6">
    <location>
        <begin position="76"/>
        <end position="99"/>
    </location>
</feature>
<dbReference type="GeneID" id="28974963"/>
<evidence type="ECO:0000256" key="3">
    <source>
        <dbReference type="ARBA" id="ARBA00022692"/>
    </source>
</evidence>
<feature type="transmembrane region" description="Helical" evidence="6">
    <location>
        <begin position="344"/>
        <end position="364"/>
    </location>
</feature>
<dbReference type="Pfam" id="PF13520">
    <property type="entry name" value="AA_permease_2"/>
    <property type="match status" value="1"/>
</dbReference>
<dbReference type="InterPro" id="IPR004840">
    <property type="entry name" value="Amino_acid_permease_CS"/>
</dbReference>
<keyword evidence="8" id="KW-1185">Reference proteome</keyword>
<dbReference type="GO" id="GO:0016020">
    <property type="term" value="C:membrane"/>
    <property type="evidence" value="ECO:0007669"/>
    <property type="project" value="UniProtKB-SubCell"/>
</dbReference>
<dbReference type="InterPro" id="IPR002293">
    <property type="entry name" value="AA/rel_permease1"/>
</dbReference>
<keyword evidence="5 6" id="KW-0472">Membrane</keyword>
<dbReference type="PANTHER" id="PTHR45649:SF9">
    <property type="entry name" value="AMINO-ACID PERMEASE 2"/>
    <property type="match status" value="1"/>
</dbReference>
<accession>A0A194S1H7</accession>
<feature type="transmembrane region" description="Helical" evidence="6">
    <location>
        <begin position="171"/>
        <end position="189"/>
    </location>
</feature>
<sequence>MGQSDKSSSDKADVVSVAPTVRDREEERLAALGYKQEFAREFTNLSTISFAFSIMGVASSVATTLDTPLLLGGPASVIWCWFIGSIFCFCLGLSIAELVSAYPTSGGLYSASAYLVPHRFRAVVGWVVGWLNLLGQVAGVASTEWGLSGMILAAATISTDGSYVAGAGHQMAVYCFLLVVHGIMNASRLLTSSSASTRVLCVGTKAISLITKCFVFINLGAVIAVVIALGVTCDDKHSASYVFTSVQNQSGWQSDGFAVLLGLLSVQWTMTDYDATAHISEEVKEASIRAPVAIIVAVLGTGIAGLVYNILYVLCSGPMDELPGVSGYSAATIIVRSVGKPGFYVLWSLICFTAFAVVSTALQANARTFFAFSRDEGLPDKGLFQRLAPNKVPMYAVWLVCFICACLGCLSFASDVAVNAVFSLCAIALDTSYAVPIACKLIFRNHPEIDFEPGPFKLPGILGTVIPSIAVAWTAFTVTILAFPETLPITAESMNYSTTLLGFVILSSLVWFALDAKKRYIGPRINMH</sequence>
<dbReference type="OMA" id="CVQFVMT"/>
<proteinExistence type="predicted"/>
<feature type="transmembrane region" description="Helical" evidence="6">
    <location>
        <begin position="42"/>
        <end position="64"/>
    </location>
</feature>
<evidence type="ECO:0000256" key="6">
    <source>
        <dbReference type="SAM" id="Phobius"/>
    </source>
</evidence>
<evidence type="ECO:0000313" key="8">
    <source>
        <dbReference type="Proteomes" id="UP000053890"/>
    </source>
</evidence>
<dbReference type="Proteomes" id="UP000053890">
    <property type="component" value="Unassembled WGS sequence"/>
</dbReference>